<dbReference type="CDD" id="cd00009">
    <property type="entry name" value="AAA"/>
    <property type="match status" value="1"/>
</dbReference>
<keyword evidence="3" id="KW-0235">DNA replication</keyword>
<evidence type="ECO:0000313" key="10">
    <source>
        <dbReference type="EMBL" id="KKN79521.1"/>
    </source>
</evidence>
<dbReference type="InterPro" id="IPR003593">
    <property type="entry name" value="AAA+_ATPase"/>
</dbReference>
<dbReference type="NCBIfam" id="TIGR00362">
    <property type="entry name" value="DnaA"/>
    <property type="match status" value="1"/>
</dbReference>
<dbReference type="Gene3D" id="3.30.300.180">
    <property type="match status" value="1"/>
</dbReference>
<dbReference type="CDD" id="cd06571">
    <property type="entry name" value="Bac_DnaA_C"/>
    <property type="match status" value="1"/>
</dbReference>
<dbReference type="InterPro" id="IPR018312">
    <property type="entry name" value="Chromosome_initiator_DnaA_CS"/>
</dbReference>
<dbReference type="SMART" id="SM00382">
    <property type="entry name" value="AAA"/>
    <property type="match status" value="1"/>
</dbReference>
<name>A0A0F9W1H1_9ZZZZ</name>
<dbReference type="InterPro" id="IPR038454">
    <property type="entry name" value="DnaA_N_sf"/>
</dbReference>
<evidence type="ECO:0008006" key="11">
    <source>
        <dbReference type="Google" id="ProtNLM"/>
    </source>
</evidence>
<dbReference type="SUPFAM" id="SSF52540">
    <property type="entry name" value="P-loop containing nucleoside triphosphate hydrolases"/>
    <property type="match status" value="1"/>
</dbReference>
<evidence type="ECO:0000256" key="5">
    <source>
        <dbReference type="ARBA" id="ARBA00022840"/>
    </source>
</evidence>
<keyword evidence="6" id="KW-0446">Lipid-binding</keyword>
<keyword evidence="4" id="KW-0547">Nucleotide-binding</keyword>
<dbReference type="Pfam" id="PF11638">
    <property type="entry name" value="DnaA_N"/>
    <property type="match status" value="1"/>
</dbReference>
<evidence type="ECO:0000256" key="3">
    <source>
        <dbReference type="ARBA" id="ARBA00022705"/>
    </source>
</evidence>
<dbReference type="Pfam" id="PF08299">
    <property type="entry name" value="Bac_DnaA_C"/>
    <property type="match status" value="1"/>
</dbReference>
<dbReference type="Gene3D" id="1.10.8.60">
    <property type="match status" value="1"/>
</dbReference>
<dbReference type="GO" id="GO:0005886">
    <property type="term" value="C:plasma membrane"/>
    <property type="evidence" value="ECO:0007669"/>
    <property type="project" value="TreeGrafter"/>
</dbReference>
<evidence type="ECO:0000256" key="6">
    <source>
        <dbReference type="ARBA" id="ARBA00023121"/>
    </source>
</evidence>
<dbReference type="HAMAP" id="MF_00377">
    <property type="entry name" value="DnaA_bact"/>
    <property type="match status" value="1"/>
</dbReference>
<comment type="similarity">
    <text evidence="1">Belongs to the DnaA family.</text>
</comment>
<dbReference type="InterPro" id="IPR013159">
    <property type="entry name" value="DnaA_C"/>
</dbReference>
<dbReference type="GO" id="GO:0003688">
    <property type="term" value="F:DNA replication origin binding"/>
    <property type="evidence" value="ECO:0007669"/>
    <property type="project" value="InterPro"/>
</dbReference>
<dbReference type="GO" id="GO:0006270">
    <property type="term" value="P:DNA replication initiation"/>
    <property type="evidence" value="ECO:0007669"/>
    <property type="project" value="InterPro"/>
</dbReference>
<proteinExistence type="inferred from homology"/>
<dbReference type="InterPro" id="IPR001957">
    <property type="entry name" value="Chromosome_initiator_DnaA"/>
</dbReference>
<dbReference type="GO" id="GO:0008289">
    <property type="term" value="F:lipid binding"/>
    <property type="evidence" value="ECO:0007669"/>
    <property type="project" value="UniProtKB-KW"/>
</dbReference>
<dbReference type="InterPro" id="IPR010921">
    <property type="entry name" value="Trp_repressor/repl_initiator"/>
</dbReference>
<dbReference type="PANTHER" id="PTHR30050:SF2">
    <property type="entry name" value="CHROMOSOMAL REPLICATION INITIATOR PROTEIN DNAA"/>
    <property type="match status" value="1"/>
</dbReference>
<dbReference type="GO" id="GO:0006275">
    <property type="term" value="P:regulation of DNA replication"/>
    <property type="evidence" value="ECO:0007669"/>
    <property type="project" value="InterPro"/>
</dbReference>
<protein>
    <recommendedName>
        <fullName evidence="11">Chromosomal replication initiator protein DnaA</fullName>
    </recommendedName>
</protein>
<dbReference type="Gene3D" id="3.40.50.300">
    <property type="entry name" value="P-loop containing nucleotide triphosphate hydrolases"/>
    <property type="match status" value="1"/>
</dbReference>
<dbReference type="PROSITE" id="PS01008">
    <property type="entry name" value="DNAA"/>
    <property type="match status" value="1"/>
</dbReference>
<evidence type="ECO:0000256" key="7">
    <source>
        <dbReference type="ARBA" id="ARBA00023125"/>
    </source>
</evidence>
<dbReference type="SUPFAM" id="SSF48295">
    <property type="entry name" value="TrpR-like"/>
    <property type="match status" value="1"/>
</dbReference>
<dbReference type="GO" id="GO:0005524">
    <property type="term" value="F:ATP binding"/>
    <property type="evidence" value="ECO:0007669"/>
    <property type="project" value="UniProtKB-KW"/>
</dbReference>
<sequence>MGTELGLRRRIAAVSPNADGTHALRQSTTNNNDFGAGMDGGARGTAEIMERVNARLKAQLGQDIFSSWFQRMKLEATGKGVCRISVPTAFLRSWIQSHYHDLLTEIFSAEVPGTLRVDIAIRSAVRGGGVTIRQARIAGQSEPEVARVAEPARRAVAGSPAPAKAFLGGDARTPALSQSAEFGSPLDPRYVFDTFVEGASNRVALAAARAIAENGPQSVRFNPLFIHAAVGLGKTHLLQAIANAASRREDRPRVVYLTAEYFMWRFATAIRDNRALDLKETLRGIDILIIDDTQFLQGKSIQQEFCHLLNALVDSAKQVICAADRPAMELESLDPRVRSRLSNGVTLQIAVPDYEMRRSIIGSRAAAMRAEDPSFDMPERVIDTIAERVAGSGRDLEGAFNQIAFRHSLGQPLSAEHLDDLLNQLTRANIERRVRVEDILKFVSRHYNVTRTDLLSARRTRTIVRPRQIAMYLAKTMTPRSLPEIGRRFGGRDHTTVLHAVRKIEGERANDEKLSEELDLIRRMIEE</sequence>
<dbReference type="EMBL" id="LAZR01000246">
    <property type="protein sequence ID" value="KKN79521.1"/>
    <property type="molecule type" value="Genomic_DNA"/>
</dbReference>
<accession>A0A0F9W1H1</accession>
<evidence type="ECO:0000256" key="1">
    <source>
        <dbReference type="ARBA" id="ARBA00006583"/>
    </source>
</evidence>
<gene>
    <name evidence="10" type="ORF">LCGC14_0339800</name>
</gene>
<evidence type="ECO:0000259" key="8">
    <source>
        <dbReference type="SMART" id="SM00382"/>
    </source>
</evidence>
<dbReference type="InterPro" id="IPR024633">
    <property type="entry name" value="DnaA_N_dom"/>
</dbReference>
<dbReference type="InterPro" id="IPR020591">
    <property type="entry name" value="Chromosome_initiator_DnaA-like"/>
</dbReference>
<organism evidence="10">
    <name type="scientific">marine sediment metagenome</name>
    <dbReference type="NCBI Taxonomy" id="412755"/>
    <lineage>
        <taxon>unclassified sequences</taxon>
        <taxon>metagenomes</taxon>
        <taxon>ecological metagenomes</taxon>
    </lineage>
</organism>
<dbReference type="Pfam" id="PF00308">
    <property type="entry name" value="Bac_DnaA"/>
    <property type="match status" value="1"/>
</dbReference>
<feature type="domain" description="AAA+ ATPase" evidence="8">
    <location>
        <begin position="220"/>
        <end position="347"/>
    </location>
</feature>
<dbReference type="Gene3D" id="1.10.1750.10">
    <property type="match status" value="1"/>
</dbReference>
<dbReference type="InterPro" id="IPR027417">
    <property type="entry name" value="P-loop_NTPase"/>
</dbReference>
<keyword evidence="5" id="KW-0067">ATP-binding</keyword>
<feature type="domain" description="Chromosomal replication initiator DnaA C-terminal" evidence="9">
    <location>
        <begin position="435"/>
        <end position="504"/>
    </location>
</feature>
<dbReference type="PRINTS" id="PR00051">
    <property type="entry name" value="DNAA"/>
</dbReference>
<dbReference type="InterPro" id="IPR013317">
    <property type="entry name" value="DnaA_dom"/>
</dbReference>
<evidence type="ECO:0000256" key="4">
    <source>
        <dbReference type="ARBA" id="ARBA00022741"/>
    </source>
</evidence>
<evidence type="ECO:0000256" key="2">
    <source>
        <dbReference type="ARBA" id="ARBA00022490"/>
    </source>
</evidence>
<keyword evidence="7" id="KW-0238">DNA-binding</keyword>
<dbReference type="PANTHER" id="PTHR30050">
    <property type="entry name" value="CHROMOSOMAL REPLICATION INITIATOR PROTEIN DNAA"/>
    <property type="match status" value="1"/>
</dbReference>
<reference evidence="10" key="1">
    <citation type="journal article" date="2015" name="Nature">
        <title>Complex archaea that bridge the gap between prokaryotes and eukaryotes.</title>
        <authorList>
            <person name="Spang A."/>
            <person name="Saw J.H."/>
            <person name="Jorgensen S.L."/>
            <person name="Zaremba-Niedzwiedzka K."/>
            <person name="Martijn J."/>
            <person name="Lind A.E."/>
            <person name="van Eijk R."/>
            <person name="Schleper C."/>
            <person name="Guy L."/>
            <person name="Ettema T.J."/>
        </authorList>
    </citation>
    <scope>NUCLEOTIDE SEQUENCE</scope>
</reference>
<keyword evidence="2" id="KW-0963">Cytoplasm</keyword>
<dbReference type="AlphaFoldDB" id="A0A0F9W1H1"/>
<comment type="caution">
    <text evidence="10">The sequence shown here is derived from an EMBL/GenBank/DDBJ whole genome shotgun (WGS) entry which is preliminary data.</text>
</comment>
<evidence type="ECO:0000259" key="9">
    <source>
        <dbReference type="SMART" id="SM00760"/>
    </source>
</evidence>
<dbReference type="SMART" id="SM00760">
    <property type="entry name" value="Bac_DnaA_C"/>
    <property type="match status" value="1"/>
</dbReference>